<dbReference type="RefSeq" id="XP_019018824.1">
    <property type="nucleotide sequence ID" value="XM_019162286.1"/>
</dbReference>
<keyword evidence="4 5" id="KW-0067">ATP-binding</keyword>
<dbReference type="InterPro" id="IPR008271">
    <property type="entry name" value="Ser/Thr_kinase_AS"/>
</dbReference>
<dbReference type="SUPFAM" id="SSF56112">
    <property type="entry name" value="Protein kinase-like (PK-like)"/>
    <property type="match status" value="1"/>
</dbReference>
<keyword evidence="3" id="KW-0418">Kinase</keyword>
<dbReference type="GO" id="GO:0004674">
    <property type="term" value="F:protein serine/threonine kinase activity"/>
    <property type="evidence" value="ECO:0007669"/>
    <property type="project" value="UniProtKB-KW"/>
</dbReference>
<dbReference type="AlphaFoldDB" id="A0A1E3NNN1"/>
<dbReference type="PROSITE" id="PS50011">
    <property type="entry name" value="PROTEIN_KINASE_DOM"/>
    <property type="match status" value="1"/>
</dbReference>
<proteinExistence type="inferred from homology"/>
<dbReference type="InterPro" id="IPR011009">
    <property type="entry name" value="Kinase-like_dom_sf"/>
</dbReference>
<dbReference type="SMART" id="SM00220">
    <property type="entry name" value="S_TKc"/>
    <property type="match status" value="1"/>
</dbReference>
<reference evidence="8 9" key="1">
    <citation type="journal article" date="2016" name="Proc. Natl. Acad. Sci. U.S.A.">
        <title>Comparative genomics of biotechnologically important yeasts.</title>
        <authorList>
            <person name="Riley R."/>
            <person name="Haridas S."/>
            <person name="Wolfe K.H."/>
            <person name="Lopes M.R."/>
            <person name="Hittinger C.T."/>
            <person name="Goeker M."/>
            <person name="Salamov A.A."/>
            <person name="Wisecaver J.H."/>
            <person name="Long T.M."/>
            <person name="Calvey C.H."/>
            <person name="Aerts A.L."/>
            <person name="Barry K.W."/>
            <person name="Choi C."/>
            <person name="Clum A."/>
            <person name="Coughlan A.Y."/>
            <person name="Deshpande S."/>
            <person name="Douglass A.P."/>
            <person name="Hanson S.J."/>
            <person name="Klenk H.-P."/>
            <person name="LaButti K.M."/>
            <person name="Lapidus A."/>
            <person name="Lindquist E.A."/>
            <person name="Lipzen A.M."/>
            <person name="Meier-Kolthoff J.P."/>
            <person name="Ohm R.A."/>
            <person name="Otillar R.P."/>
            <person name="Pangilinan J.L."/>
            <person name="Peng Y."/>
            <person name="Rokas A."/>
            <person name="Rosa C.A."/>
            <person name="Scheuner C."/>
            <person name="Sibirny A.A."/>
            <person name="Slot J.C."/>
            <person name="Stielow J.B."/>
            <person name="Sun H."/>
            <person name="Kurtzman C.P."/>
            <person name="Blackwell M."/>
            <person name="Grigoriev I.V."/>
            <person name="Jeffries T.W."/>
        </authorList>
    </citation>
    <scope>NUCLEOTIDE SEQUENCE [LARGE SCALE GENOMIC DNA]</scope>
    <source>
        <strain evidence="8 9">NRRL Y-2026</strain>
    </source>
</reference>
<dbReference type="GO" id="GO:0000165">
    <property type="term" value="P:MAPK cascade"/>
    <property type="evidence" value="ECO:0007669"/>
    <property type="project" value="UniProtKB-ARBA"/>
</dbReference>
<dbReference type="PROSITE" id="PS00108">
    <property type="entry name" value="PROTEIN_KINASE_ST"/>
    <property type="match status" value="1"/>
</dbReference>
<evidence type="ECO:0000256" key="6">
    <source>
        <dbReference type="RuleBase" id="RU000304"/>
    </source>
</evidence>
<keyword evidence="2 5" id="KW-0547">Nucleotide-binding</keyword>
<feature type="non-terminal residue" evidence="8">
    <location>
        <position position="1"/>
    </location>
</feature>
<dbReference type="PANTHER" id="PTHR48016">
    <property type="entry name" value="MAP KINASE KINASE KINASE SSK2-RELATED-RELATED"/>
    <property type="match status" value="1"/>
</dbReference>
<comment type="similarity">
    <text evidence="6">Belongs to the protein kinase superfamily.</text>
</comment>
<feature type="non-terminal residue" evidence="8">
    <location>
        <position position="270"/>
    </location>
</feature>
<evidence type="ECO:0000256" key="3">
    <source>
        <dbReference type="ARBA" id="ARBA00022777"/>
    </source>
</evidence>
<evidence type="ECO:0000256" key="5">
    <source>
        <dbReference type="PROSITE-ProRule" id="PRU10141"/>
    </source>
</evidence>
<dbReference type="EMBL" id="KV454002">
    <property type="protein sequence ID" value="ODQ47711.1"/>
    <property type="molecule type" value="Genomic_DNA"/>
</dbReference>
<dbReference type="Pfam" id="PF00069">
    <property type="entry name" value="Pkinase"/>
    <property type="match status" value="1"/>
</dbReference>
<keyword evidence="9" id="KW-1185">Reference proteome</keyword>
<dbReference type="InterPro" id="IPR000719">
    <property type="entry name" value="Prot_kinase_dom"/>
</dbReference>
<dbReference type="FunFam" id="1.10.510.10:FF:000182">
    <property type="entry name" value="MAP kinase kinase kinase mkh1"/>
    <property type="match status" value="1"/>
</dbReference>
<feature type="domain" description="Protein kinase" evidence="7">
    <location>
        <begin position="1"/>
        <end position="269"/>
    </location>
</feature>
<sequence length="270" mass="30725">WIKGELIGIGKFGKVYVAMNVTTGDLIAVKQMSINHKFLNRRETNDIVDTFKAEVDSLKDLDHVNIVQYLGFEIKDNTYSIFLEYVSGGSIGHLLRKYGRFEEPLVKYLTIQMLEGLNYIHSKGILHRDLKADNLLLEVDGALKISDFGISKKAKDIYTSQSKLNFQGTIFWMAPEIINDTHGVGYNAKVDIWALGCVVLEMFSGERPWSKYEGEGVLYKLGKEKEAPPIKKEIRKEISRLGKTFMERCFEIDATKRPTAQQLLDDAFCV</sequence>
<dbReference type="Gene3D" id="1.10.510.10">
    <property type="entry name" value="Transferase(Phosphotransferase) domain 1"/>
    <property type="match status" value="1"/>
</dbReference>
<dbReference type="InterPro" id="IPR050538">
    <property type="entry name" value="MAP_kinase_kinase_kinase"/>
</dbReference>
<name>A0A1E3NNN1_9ASCO</name>
<evidence type="ECO:0000256" key="2">
    <source>
        <dbReference type="ARBA" id="ARBA00022741"/>
    </source>
</evidence>
<dbReference type="GO" id="GO:0030447">
    <property type="term" value="P:filamentous growth"/>
    <property type="evidence" value="ECO:0007669"/>
    <property type="project" value="UniProtKB-ARBA"/>
</dbReference>
<keyword evidence="1" id="KW-0808">Transferase</keyword>
<gene>
    <name evidence="8" type="ORF">PICMEDRAFT_22933</name>
</gene>
<protein>
    <recommendedName>
        <fullName evidence="7">Protein kinase domain-containing protein</fullName>
    </recommendedName>
</protein>
<dbReference type="GeneID" id="30178973"/>
<evidence type="ECO:0000313" key="9">
    <source>
        <dbReference type="Proteomes" id="UP000094455"/>
    </source>
</evidence>
<dbReference type="PIRSF" id="PIRSF000654">
    <property type="entry name" value="Integrin-linked_kinase"/>
    <property type="match status" value="1"/>
</dbReference>
<dbReference type="GO" id="GO:0005524">
    <property type="term" value="F:ATP binding"/>
    <property type="evidence" value="ECO:0007669"/>
    <property type="project" value="UniProtKB-UniRule"/>
</dbReference>
<dbReference type="InterPro" id="IPR017441">
    <property type="entry name" value="Protein_kinase_ATP_BS"/>
</dbReference>
<dbReference type="PROSITE" id="PS00107">
    <property type="entry name" value="PROTEIN_KINASE_ATP"/>
    <property type="match status" value="1"/>
</dbReference>
<dbReference type="OrthoDB" id="266718at2759"/>
<evidence type="ECO:0000313" key="8">
    <source>
        <dbReference type="EMBL" id="ODQ47711.1"/>
    </source>
</evidence>
<evidence type="ECO:0000259" key="7">
    <source>
        <dbReference type="PROSITE" id="PS50011"/>
    </source>
</evidence>
<accession>A0A1E3NNN1</accession>
<evidence type="ECO:0000256" key="4">
    <source>
        <dbReference type="ARBA" id="ARBA00022840"/>
    </source>
</evidence>
<dbReference type="Proteomes" id="UP000094455">
    <property type="component" value="Unassembled WGS sequence"/>
</dbReference>
<dbReference type="PANTHER" id="PTHR48016:SF48">
    <property type="entry name" value="SERINE_THREONINE-PROTEIN KINASE BCK1_SLK1_SSP31"/>
    <property type="match status" value="1"/>
</dbReference>
<evidence type="ECO:0000256" key="1">
    <source>
        <dbReference type="ARBA" id="ARBA00022679"/>
    </source>
</evidence>
<feature type="binding site" evidence="5">
    <location>
        <position position="30"/>
    </location>
    <ligand>
        <name>ATP</name>
        <dbReference type="ChEBI" id="CHEBI:30616"/>
    </ligand>
</feature>
<keyword evidence="6" id="KW-0723">Serine/threonine-protein kinase</keyword>
<organism evidence="8 9">
    <name type="scientific">Pichia membranifaciens NRRL Y-2026</name>
    <dbReference type="NCBI Taxonomy" id="763406"/>
    <lineage>
        <taxon>Eukaryota</taxon>
        <taxon>Fungi</taxon>
        <taxon>Dikarya</taxon>
        <taxon>Ascomycota</taxon>
        <taxon>Saccharomycotina</taxon>
        <taxon>Pichiomycetes</taxon>
        <taxon>Pichiales</taxon>
        <taxon>Pichiaceae</taxon>
        <taxon>Pichia</taxon>
    </lineage>
</organism>
<dbReference type="STRING" id="763406.A0A1E3NNN1"/>